<organism evidence="1 2">
    <name type="scientific">Streptomyces virens</name>
    <dbReference type="NCBI Taxonomy" id="285572"/>
    <lineage>
        <taxon>Bacteria</taxon>
        <taxon>Bacillati</taxon>
        <taxon>Actinomycetota</taxon>
        <taxon>Actinomycetes</taxon>
        <taxon>Kitasatosporales</taxon>
        <taxon>Streptomycetaceae</taxon>
        <taxon>Streptomyces</taxon>
    </lineage>
</organism>
<proteinExistence type="predicted"/>
<gene>
    <name evidence="1" type="ORF">GCM10010451_48540</name>
</gene>
<keyword evidence="2" id="KW-1185">Reference proteome</keyword>
<protein>
    <submittedName>
        <fullName evidence="1">Uncharacterized protein</fullName>
    </submittedName>
</protein>
<name>A0ABP6PWH1_9ACTN</name>
<dbReference type="Proteomes" id="UP001501866">
    <property type="component" value="Unassembled WGS sequence"/>
</dbReference>
<comment type="caution">
    <text evidence="1">The sequence shown here is derived from an EMBL/GenBank/DDBJ whole genome shotgun (WGS) entry which is preliminary data.</text>
</comment>
<sequence>MRACAVDGGTAGVGHVRQQAVGVTGRRADGRSGAGRAPYKLGRVVAILDGPGEGGDCDGGGRLRWGTAG</sequence>
<evidence type="ECO:0000313" key="2">
    <source>
        <dbReference type="Proteomes" id="UP001501866"/>
    </source>
</evidence>
<reference evidence="2" key="1">
    <citation type="journal article" date="2019" name="Int. J. Syst. Evol. Microbiol.">
        <title>The Global Catalogue of Microorganisms (GCM) 10K type strain sequencing project: providing services to taxonomists for standard genome sequencing and annotation.</title>
        <authorList>
            <consortium name="The Broad Institute Genomics Platform"/>
            <consortium name="The Broad Institute Genome Sequencing Center for Infectious Disease"/>
            <person name="Wu L."/>
            <person name="Ma J."/>
        </authorList>
    </citation>
    <scope>NUCLEOTIDE SEQUENCE [LARGE SCALE GENOMIC DNA]</scope>
    <source>
        <strain evidence="2">JCM 9095</strain>
    </source>
</reference>
<evidence type="ECO:0000313" key="1">
    <source>
        <dbReference type="EMBL" id="GAA3192751.1"/>
    </source>
</evidence>
<accession>A0ABP6PWH1</accession>
<dbReference type="EMBL" id="BAAAUH010000043">
    <property type="protein sequence ID" value="GAA3192751.1"/>
    <property type="molecule type" value="Genomic_DNA"/>
</dbReference>